<dbReference type="PROSITE" id="PS00662">
    <property type="entry name" value="T2SP_E"/>
    <property type="match status" value="1"/>
</dbReference>
<evidence type="ECO:0000313" key="5">
    <source>
        <dbReference type="Proteomes" id="UP000008674"/>
    </source>
</evidence>
<dbReference type="PANTHER" id="PTHR30486">
    <property type="entry name" value="TWITCHING MOTILITY PROTEIN PILT"/>
    <property type="match status" value="1"/>
</dbReference>
<keyword evidence="5" id="KW-1185">Reference proteome</keyword>
<dbReference type="InterPro" id="IPR027417">
    <property type="entry name" value="P-loop_NTPase"/>
</dbReference>
<proteinExistence type="inferred from homology"/>
<dbReference type="InterPro" id="IPR050921">
    <property type="entry name" value="T4SS_GSP_E_ATPase"/>
</dbReference>
<dbReference type="InterPro" id="IPR001482">
    <property type="entry name" value="T2SS/T4SS_dom"/>
</dbReference>
<dbReference type="CDD" id="cd01131">
    <property type="entry name" value="PilT"/>
    <property type="match status" value="1"/>
</dbReference>
<dbReference type="GO" id="GO:0016887">
    <property type="term" value="F:ATP hydrolysis activity"/>
    <property type="evidence" value="ECO:0007669"/>
    <property type="project" value="InterPro"/>
</dbReference>
<dbReference type="eggNOG" id="COG2805">
    <property type="taxonomic scope" value="Bacteria"/>
</dbReference>
<evidence type="ECO:0000256" key="1">
    <source>
        <dbReference type="ARBA" id="ARBA00006611"/>
    </source>
</evidence>
<evidence type="ECO:0000256" key="2">
    <source>
        <dbReference type="SAM" id="MobiDB-lite"/>
    </source>
</evidence>
<dbReference type="SUPFAM" id="SSF52540">
    <property type="entry name" value="P-loop containing nucleoside triphosphate hydrolases"/>
    <property type="match status" value="1"/>
</dbReference>
<dbReference type="InterPro" id="IPR006321">
    <property type="entry name" value="PilT/PilU"/>
</dbReference>
<accession>Q2S330</accession>
<sequence>MCASSSPKREFLRGGQNGSACLLRCVIVEFRCPESFRIRPTRPVAQDPPEFISASLDAGDEQNGRSETDPRPALPDVCEQIITSIPESHRGQRRLRYLAEQTAKLSPKRERALRDHVNQFVRRTLELDASDMDLGGRACDGNVWYRVDGEKRREDEFGAYDPLETDILVLNLLNEQQTQQLLEAGATDFSYRLEDVTGEDGRPRRFRATAYSDYDHAALNMRAITDEVFALEDLGFHEKIQQGMMFRHVRDGLTLITGVTGSGKSTTLDAIIDANNEDFPGHVVVIAQPVEYMHKPKQCIVRHREVGKDVATFKTGITQALRQDPDIVVIGEMRDPATIQAALEITDSGHKVFSTLHTSSAMETIDRIVAEVPPEEQQRVRHRLADVLRCVISQQLLPKIGGGRQMAKEVLWVDSSARAAIKNDNVGEVYQMMWEGGNQGQTTLEQDLYRLVRKKKIKPEHAMDYANNKKRLRRLF</sequence>
<dbReference type="Proteomes" id="UP000008674">
    <property type="component" value="Chromosome"/>
</dbReference>
<feature type="region of interest" description="Disordered" evidence="2">
    <location>
        <begin position="41"/>
        <end position="73"/>
    </location>
</feature>
<protein>
    <submittedName>
        <fullName evidence="4">Twitching motility protein PilT</fullName>
    </submittedName>
</protein>
<dbReference type="OrthoDB" id="9808272at2"/>
<comment type="similarity">
    <text evidence="1">Belongs to the GSP E family.</text>
</comment>
<evidence type="ECO:0000313" key="4">
    <source>
        <dbReference type="EMBL" id="ABC44362.1"/>
    </source>
</evidence>
<dbReference type="Pfam" id="PF00437">
    <property type="entry name" value="T2SSE"/>
    <property type="match status" value="1"/>
</dbReference>
<reference evidence="4 5" key="1">
    <citation type="journal article" date="2005" name="Proc. Natl. Acad. Sci. U.S.A.">
        <title>The genome of Salinibacter ruber: convergence and gene exchange among hyperhalophilic bacteria and archaea.</title>
        <authorList>
            <person name="Mongodin E.F."/>
            <person name="Nelson K.E."/>
            <person name="Daugherty S."/>
            <person name="Deboy R.T."/>
            <person name="Wister J."/>
            <person name="Khouri H."/>
            <person name="Weidman J."/>
            <person name="Walsh D.A."/>
            <person name="Papke R.T."/>
            <person name="Sanchez Perez G."/>
            <person name="Sharma A.K."/>
            <person name="Nesbo C.L."/>
            <person name="MacLeod D."/>
            <person name="Bapteste E."/>
            <person name="Doolittle W.F."/>
            <person name="Charlebois R.L."/>
            <person name="Legault B."/>
            <person name="Rodriguez-Valera F."/>
        </authorList>
    </citation>
    <scope>NUCLEOTIDE SEQUENCE [LARGE SCALE GENOMIC DNA]</scope>
    <source>
        <strain evidence="5">DSM 13855 / CECT 5946 / M31</strain>
    </source>
</reference>
<organism evidence="4 5">
    <name type="scientific">Salinibacter ruber (strain DSM 13855 / M31)</name>
    <dbReference type="NCBI Taxonomy" id="309807"/>
    <lineage>
        <taxon>Bacteria</taxon>
        <taxon>Pseudomonadati</taxon>
        <taxon>Rhodothermota</taxon>
        <taxon>Rhodothermia</taxon>
        <taxon>Rhodothermales</taxon>
        <taxon>Salinibacteraceae</taxon>
        <taxon>Salinibacter</taxon>
    </lineage>
</organism>
<name>Q2S330_SALRD</name>
<dbReference type="KEGG" id="sru:SRU_1277"/>
<dbReference type="HOGENOM" id="CLU_013446_4_2_10"/>
<dbReference type="Gene3D" id="3.30.450.90">
    <property type="match status" value="1"/>
</dbReference>
<feature type="domain" description="Bacterial type II secretion system protein E" evidence="3">
    <location>
        <begin position="321"/>
        <end position="335"/>
    </location>
</feature>
<dbReference type="PANTHER" id="PTHR30486:SF6">
    <property type="entry name" value="TYPE IV PILUS RETRACTATION ATPASE PILT"/>
    <property type="match status" value="1"/>
</dbReference>
<gene>
    <name evidence="4" type="primary">pilT</name>
    <name evidence="4" type="ordered locus">SRU_1277</name>
</gene>
<dbReference type="AlphaFoldDB" id="Q2S330"/>
<dbReference type="EMBL" id="CP000159">
    <property type="protein sequence ID" value="ABC44362.1"/>
    <property type="molecule type" value="Genomic_DNA"/>
</dbReference>
<dbReference type="STRING" id="309807.SRU_1277"/>
<dbReference type="EnsemblBacteria" id="ABC44362">
    <property type="protein sequence ID" value="ABC44362"/>
    <property type="gene ID" value="SRU_1277"/>
</dbReference>
<dbReference type="GO" id="GO:0005524">
    <property type="term" value="F:ATP binding"/>
    <property type="evidence" value="ECO:0007669"/>
    <property type="project" value="InterPro"/>
</dbReference>
<dbReference type="Gene3D" id="3.40.50.300">
    <property type="entry name" value="P-loop containing nucleotide triphosphate hydrolases"/>
    <property type="match status" value="1"/>
</dbReference>
<evidence type="ECO:0000259" key="3">
    <source>
        <dbReference type="PROSITE" id="PS00662"/>
    </source>
</evidence>